<gene>
    <name evidence="5" type="ORF">F8C82_09145</name>
</gene>
<evidence type="ECO:0000313" key="6">
    <source>
        <dbReference type="Proteomes" id="UP000484164"/>
    </source>
</evidence>
<proteinExistence type="predicted"/>
<keyword evidence="4" id="KW-0472">Membrane</keyword>
<dbReference type="PROSITE" id="PS50005">
    <property type="entry name" value="TPR"/>
    <property type="match status" value="3"/>
</dbReference>
<feature type="transmembrane region" description="Helical" evidence="4">
    <location>
        <begin position="335"/>
        <end position="355"/>
    </location>
</feature>
<dbReference type="Pfam" id="PF13432">
    <property type="entry name" value="TPR_16"/>
    <property type="match status" value="1"/>
</dbReference>
<keyword evidence="2 3" id="KW-0802">TPR repeat</keyword>
<dbReference type="InterPro" id="IPR019734">
    <property type="entry name" value="TPR_rpt"/>
</dbReference>
<feature type="transmembrane region" description="Helical" evidence="4">
    <location>
        <begin position="167"/>
        <end position="188"/>
    </location>
</feature>
<reference evidence="5 6" key="1">
    <citation type="submission" date="2019-10" db="EMBL/GenBank/DDBJ databases">
        <title>Genome sequence of Phaeocystidibacter marisrubri JCM30614 (type strain).</title>
        <authorList>
            <person name="Bowman J.P."/>
        </authorList>
    </citation>
    <scope>NUCLEOTIDE SEQUENCE [LARGE SCALE GENOMIC DNA]</scope>
    <source>
        <strain evidence="5 6">JCM 30614</strain>
    </source>
</reference>
<feature type="transmembrane region" description="Helical" evidence="4">
    <location>
        <begin position="367"/>
        <end position="385"/>
    </location>
</feature>
<feature type="transmembrane region" description="Helical" evidence="4">
    <location>
        <begin position="138"/>
        <end position="155"/>
    </location>
</feature>
<dbReference type="InterPro" id="IPR011990">
    <property type="entry name" value="TPR-like_helical_dom_sf"/>
</dbReference>
<dbReference type="Pfam" id="PF14559">
    <property type="entry name" value="TPR_19"/>
    <property type="match status" value="2"/>
</dbReference>
<evidence type="ECO:0000256" key="2">
    <source>
        <dbReference type="ARBA" id="ARBA00022803"/>
    </source>
</evidence>
<dbReference type="SUPFAM" id="SSF48452">
    <property type="entry name" value="TPR-like"/>
    <property type="match status" value="1"/>
</dbReference>
<keyword evidence="4" id="KW-1133">Transmembrane helix</keyword>
<evidence type="ECO:0000256" key="1">
    <source>
        <dbReference type="ARBA" id="ARBA00022737"/>
    </source>
</evidence>
<dbReference type="InterPro" id="IPR052346">
    <property type="entry name" value="O-mannosyl-transferase_TMTC"/>
</dbReference>
<protein>
    <submittedName>
        <fullName evidence="5">Tetratricopeptide repeat protein</fullName>
    </submittedName>
</protein>
<accession>A0A6L3ZDC8</accession>
<evidence type="ECO:0000256" key="3">
    <source>
        <dbReference type="PROSITE-ProRule" id="PRU00339"/>
    </source>
</evidence>
<feature type="transmembrane region" description="Helical" evidence="4">
    <location>
        <begin position="278"/>
        <end position="297"/>
    </location>
</feature>
<dbReference type="AlphaFoldDB" id="A0A6L3ZDC8"/>
<feature type="transmembrane region" description="Helical" evidence="4">
    <location>
        <begin position="208"/>
        <end position="226"/>
    </location>
</feature>
<dbReference type="Proteomes" id="UP000484164">
    <property type="component" value="Unassembled WGS sequence"/>
</dbReference>
<dbReference type="Gene3D" id="1.25.40.10">
    <property type="entry name" value="Tetratricopeptide repeat domain"/>
    <property type="match status" value="2"/>
</dbReference>
<keyword evidence="4" id="KW-0812">Transmembrane</keyword>
<dbReference type="PANTHER" id="PTHR44227:SF3">
    <property type="entry name" value="PROTEIN O-MANNOSYL-TRANSFERASE TMTC4"/>
    <property type="match status" value="1"/>
</dbReference>
<organism evidence="5 6">
    <name type="scientific">Phaeocystidibacter marisrubri</name>
    <dbReference type="NCBI Taxonomy" id="1577780"/>
    <lineage>
        <taxon>Bacteria</taxon>
        <taxon>Pseudomonadati</taxon>
        <taxon>Bacteroidota</taxon>
        <taxon>Flavobacteriia</taxon>
        <taxon>Flavobacteriales</taxon>
        <taxon>Phaeocystidibacteraceae</taxon>
        <taxon>Phaeocystidibacter</taxon>
    </lineage>
</organism>
<feature type="transmembrane region" description="Helical" evidence="4">
    <location>
        <begin position="304"/>
        <end position="323"/>
    </location>
</feature>
<name>A0A6L3ZDC8_9FLAO</name>
<feature type="transmembrane region" description="Helical" evidence="4">
    <location>
        <begin position="88"/>
        <end position="105"/>
    </location>
</feature>
<evidence type="ECO:0000313" key="5">
    <source>
        <dbReference type="EMBL" id="KAB2815853.1"/>
    </source>
</evidence>
<dbReference type="PANTHER" id="PTHR44227">
    <property type="match status" value="1"/>
</dbReference>
<feature type="transmembrane region" description="Helical" evidence="4">
    <location>
        <begin position="112"/>
        <end position="132"/>
    </location>
</feature>
<dbReference type="RefSeq" id="WP_151693282.1">
    <property type="nucleotide sequence ID" value="NZ_BMGX01000001.1"/>
</dbReference>
<keyword evidence="1" id="KW-0677">Repeat</keyword>
<comment type="caution">
    <text evidence="5">The sequence shown here is derived from an EMBL/GenBank/DDBJ whole genome shotgun (WGS) entry which is preliminary data.</text>
</comment>
<evidence type="ECO:0000256" key="4">
    <source>
        <dbReference type="SAM" id="Phobius"/>
    </source>
</evidence>
<dbReference type="OrthoDB" id="1489021at2"/>
<sequence length="680" mass="76273">MKKILPQLLGCLVLVLIATFTATKGELLNYDDERYIASNPWLNGTSNPDESILTTFFDGHYHPLTLISLKLDLGFGKDPIAAHHTVNWLLHGLNATVLLWFVFTLTGNRKLALGVALLWGLHPVAVESYAWMTERKNVLYALFFLLASTQYILYLKERKMARLGYVALFFALSCLSKAQGILLVPVLFLLDYYVSGLLWDRSRWKEKLGFVLAAIAVAYIGQLAQNEAWNVSEQTYGVVNRLFTGSYAFAVYIIHTVIPVGLSPYYPYPADYNAELSILHYLSPLVFVAYALALFKAYRRGAKLWFFGLCWFIVNVVLLLKILEVPFGAYIMADRYAYVPMMGLLIPLVSELYTLVQKYVKAKNPEYIATGAIALVFVVLLRSGISDWKSSESLWSKVVDEYPAYPHAYNMLALGYIGEGNAEDAIQTFEQLDQLSPDKSDAPINLAVLYEQMGNSLDADEQLEIALQREPENEQVLEKATIIKLRRNKLEDALRYSAKAIELYPESVELYILRSQVLARNGQVEEAIDLLEEQPQTNAVQKLIGQLQQLQRSTPSQGASRERNAAKMFMDQGVQAAKSGNYDLALENFDKAIQADPTMYEAYANRGSFYARVGETAEAEANFLQAVKINPGAFTVHAMLGLLYAETGDVQKSCYHYRVAANGGVQVDPRMLAKCEENGL</sequence>
<dbReference type="SMART" id="SM00028">
    <property type="entry name" value="TPR"/>
    <property type="match status" value="5"/>
</dbReference>
<feature type="repeat" description="TPR" evidence="3">
    <location>
        <begin position="600"/>
        <end position="633"/>
    </location>
</feature>
<feature type="repeat" description="TPR" evidence="3">
    <location>
        <begin position="406"/>
        <end position="439"/>
    </location>
</feature>
<feature type="transmembrane region" description="Helical" evidence="4">
    <location>
        <begin position="238"/>
        <end position="258"/>
    </location>
</feature>
<keyword evidence="6" id="KW-1185">Reference proteome</keyword>
<dbReference type="EMBL" id="WBVQ01000002">
    <property type="protein sequence ID" value="KAB2815853.1"/>
    <property type="molecule type" value="Genomic_DNA"/>
</dbReference>
<feature type="repeat" description="TPR" evidence="3">
    <location>
        <begin position="566"/>
        <end position="599"/>
    </location>
</feature>